<evidence type="ECO:0000313" key="2">
    <source>
        <dbReference type="EMBL" id="PTX58257.1"/>
    </source>
</evidence>
<protein>
    <submittedName>
        <fullName evidence="2">Uncharacterized protein</fullName>
    </submittedName>
</protein>
<keyword evidence="3" id="KW-1185">Reference proteome</keyword>
<name>A0A2T6BQL2_9BACL</name>
<gene>
    <name evidence="2" type="ORF">C8P63_1174</name>
</gene>
<dbReference type="RefSeq" id="WP_146172172.1">
    <property type="nucleotide sequence ID" value="NZ_QBKR01000017.1"/>
</dbReference>
<feature type="transmembrane region" description="Helical" evidence="1">
    <location>
        <begin position="81"/>
        <end position="103"/>
    </location>
</feature>
<keyword evidence="1" id="KW-1133">Transmembrane helix</keyword>
<feature type="transmembrane region" description="Helical" evidence="1">
    <location>
        <begin position="54"/>
        <end position="75"/>
    </location>
</feature>
<dbReference type="OrthoDB" id="2991025at2"/>
<evidence type="ECO:0000313" key="3">
    <source>
        <dbReference type="Proteomes" id="UP000244240"/>
    </source>
</evidence>
<feature type="transmembrane region" description="Helical" evidence="1">
    <location>
        <begin position="12"/>
        <end position="33"/>
    </location>
</feature>
<sequence>MFEDFFSDLVGGFARLVVGGFLIWMVFIMLLFFRELFTPGDINVRDYLYRAWKRFLFSFELAAYGGVIVAPIMMQDSEDGVAQYTVMMILAILASALFLYIRYQSGGFGFRRRHR</sequence>
<evidence type="ECO:0000256" key="1">
    <source>
        <dbReference type="SAM" id="Phobius"/>
    </source>
</evidence>
<accession>A0A2T6BQL2</accession>
<dbReference type="EMBL" id="QBKR01000017">
    <property type="protein sequence ID" value="PTX58257.1"/>
    <property type="molecule type" value="Genomic_DNA"/>
</dbReference>
<comment type="caution">
    <text evidence="2">The sequence shown here is derived from an EMBL/GenBank/DDBJ whole genome shotgun (WGS) entry which is preliminary data.</text>
</comment>
<proteinExistence type="predicted"/>
<keyword evidence="1" id="KW-0812">Transmembrane</keyword>
<organism evidence="2 3">
    <name type="scientific">Melghirimyces profundicolus</name>
    <dbReference type="NCBI Taxonomy" id="1242148"/>
    <lineage>
        <taxon>Bacteria</taxon>
        <taxon>Bacillati</taxon>
        <taxon>Bacillota</taxon>
        <taxon>Bacilli</taxon>
        <taxon>Bacillales</taxon>
        <taxon>Thermoactinomycetaceae</taxon>
        <taxon>Melghirimyces</taxon>
    </lineage>
</organism>
<dbReference type="Proteomes" id="UP000244240">
    <property type="component" value="Unassembled WGS sequence"/>
</dbReference>
<reference evidence="2 3" key="1">
    <citation type="submission" date="2018-04" db="EMBL/GenBank/DDBJ databases">
        <title>Genomic Encyclopedia of Archaeal and Bacterial Type Strains, Phase II (KMG-II): from individual species to whole genera.</title>
        <authorList>
            <person name="Goeker M."/>
        </authorList>
    </citation>
    <scope>NUCLEOTIDE SEQUENCE [LARGE SCALE GENOMIC DNA]</scope>
    <source>
        <strain evidence="2 3">DSM 45787</strain>
    </source>
</reference>
<dbReference type="AlphaFoldDB" id="A0A2T6BQL2"/>
<keyword evidence="1" id="KW-0472">Membrane</keyword>